<proteinExistence type="inferred from homology"/>
<keyword evidence="10" id="KW-1185">Reference proteome</keyword>
<feature type="transmembrane region" description="Helical" evidence="8">
    <location>
        <begin position="292"/>
        <end position="314"/>
    </location>
</feature>
<name>A0A2S2CMT7_9PROT</name>
<evidence type="ECO:0000256" key="6">
    <source>
        <dbReference type="ARBA" id="ARBA00022989"/>
    </source>
</evidence>
<gene>
    <name evidence="9" type="ORF">DEW08_03685</name>
</gene>
<reference evidence="10" key="1">
    <citation type="submission" date="2018-05" db="EMBL/GenBank/DDBJ databases">
        <title>Azospirillum thermophila sp. nov., a novel isolated from hot spring.</title>
        <authorList>
            <person name="Zhao Z."/>
        </authorList>
    </citation>
    <scope>NUCLEOTIDE SEQUENCE [LARGE SCALE GENOMIC DNA]</scope>
    <source>
        <strain evidence="10">CFH 70021</strain>
    </source>
</reference>
<dbReference type="GO" id="GO:0022857">
    <property type="term" value="F:transmembrane transporter activity"/>
    <property type="evidence" value="ECO:0007669"/>
    <property type="project" value="InterPro"/>
</dbReference>
<dbReference type="Pfam" id="PF01032">
    <property type="entry name" value="FecCD"/>
    <property type="match status" value="1"/>
</dbReference>
<feature type="transmembrane region" description="Helical" evidence="8">
    <location>
        <begin position="68"/>
        <end position="88"/>
    </location>
</feature>
<keyword evidence="6 8" id="KW-1133">Transmembrane helix</keyword>
<dbReference type="Gene3D" id="1.10.3470.10">
    <property type="entry name" value="ABC transporter involved in vitamin B12 uptake, BtuC"/>
    <property type="match status" value="1"/>
</dbReference>
<keyword evidence="7 8" id="KW-0472">Membrane</keyword>
<evidence type="ECO:0000313" key="10">
    <source>
        <dbReference type="Proteomes" id="UP000245629"/>
    </source>
</evidence>
<feature type="transmembrane region" description="Helical" evidence="8">
    <location>
        <begin position="268"/>
        <end position="285"/>
    </location>
</feature>
<keyword evidence="5 8" id="KW-0812">Transmembrane</keyword>
<comment type="subcellular location">
    <subcellularLocation>
        <location evidence="1">Cell membrane</location>
        <topology evidence="1">Multi-pass membrane protein</topology>
    </subcellularLocation>
</comment>
<dbReference type="GO" id="GO:0005886">
    <property type="term" value="C:plasma membrane"/>
    <property type="evidence" value="ECO:0007669"/>
    <property type="project" value="UniProtKB-SubCell"/>
</dbReference>
<protein>
    <submittedName>
        <fullName evidence="9">Iron ABC transporter</fullName>
    </submittedName>
</protein>
<keyword evidence="4" id="KW-1003">Cell membrane</keyword>
<dbReference type="CDD" id="cd06550">
    <property type="entry name" value="TM_ABC_iron-siderophores_like"/>
    <property type="match status" value="1"/>
</dbReference>
<keyword evidence="3" id="KW-0813">Transport</keyword>
<feature type="transmembrane region" description="Helical" evidence="8">
    <location>
        <begin position="320"/>
        <end position="338"/>
    </location>
</feature>
<sequence>MSHGCTRQRRRTAVLLLLAATTLAAAFASLLVGALPIAPAKVWSILADGAGDLAERTTILDLRLPRTLLGLLVGASLGVGGAALQGLFRNPLADPTLVGVSSGAALATVTAIVLGDVAVAALPALAPWIAGRWFIMLFAFGGAMAAALCVLGLGRGMATSMLLAGIGINALSMAVVGLLVFASNDRQLRDITFWTMGSIGGAGWPTIAAVAPVVLLALLLILPCARGLDALTLGEREAGHLGVPVQRLGLTVVAGVALAVGASVSVSGIIGFVGLVVPHLVRLCAGPDHRTVLAGSALLGAALMVAADCIARTIVAPAELPVGVVTAFIGTPVFLWLIRRKRSDA</sequence>
<dbReference type="AlphaFoldDB" id="A0A2S2CMT7"/>
<dbReference type="OrthoDB" id="9811975at2"/>
<evidence type="ECO:0000256" key="3">
    <source>
        <dbReference type="ARBA" id="ARBA00022448"/>
    </source>
</evidence>
<evidence type="ECO:0000256" key="5">
    <source>
        <dbReference type="ARBA" id="ARBA00022692"/>
    </source>
</evidence>
<evidence type="ECO:0000256" key="1">
    <source>
        <dbReference type="ARBA" id="ARBA00004651"/>
    </source>
</evidence>
<evidence type="ECO:0000313" key="9">
    <source>
        <dbReference type="EMBL" id="AWK85843.1"/>
    </source>
</evidence>
<organism evidence="9 10">
    <name type="scientific">Azospirillum thermophilum</name>
    <dbReference type="NCBI Taxonomy" id="2202148"/>
    <lineage>
        <taxon>Bacteria</taxon>
        <taxon>Pseudomonadati</taxon>
        <taxon>Pseudomonadota</taxon>
        <taxon>Alphaproteobacteria</taxon>
        <taxon>Rhodospirillales</taxon>
        <taxon>Azospirillaceae</taxon>
        <taxon>Azospirillum</taxon>
    </lineage>
</organism>
<evidence type="ECO:0000256" key="2">
    <source>
        <dbReference type="ARBA" id="ARBA00007935"/>
    </source>
</evidence>
<feature type="transmembrane region" description="Helical" evidence="8">
    <location>
        <begin position="133"/>
        <end position="154"/>
    </location>
</feature>
<feature type="transmembrane region" description="Helical" evidence="8">
    <location>
        <begin position="100"/>
        <end position="121"/>
    </location>
</feature>
<dbReference type="InterPro" id="IPR037294">
    <property type="entry name" value="ABC_BtuC-like"/>
</dbReference>
<dbReference type="GO" id="GO:0033214">
    <property type="term" value="P:siderophore-iron import into cell"/>
    <property type="evidence" value="ECO:0007669"/>
    <property type="project" value="TreeGrafter"/>
</dbReference>
<dbReference type="Proteomes" id="UP000245629">
    <property type="component" value="Chromosome 1"/>
</dbReference>
<evidence type="ECO:0000256" key="8">
    <source>
        <dbReference type="SAM" id="Phobius"/>
    </source>
</evidence>
<feature type="transmembrane region" description="Helical" evidence="8">
    <location>
        <begin position="202"/>
        <end position="224"/>
    </location>
</feature>
<dbReference type="KEGG" id="azz:DEW08_03685"/>
<feature type="transmembrane region" description="Helical" evidence="8">
    <location>
        <begin position="161"/>
        <end position="182"/>
    </location>
</feature>
<dbReference type="EMBL" id="CP029352">
    <property type="protein sequence ID" value="AWK85843.1"/>
    <property type="molecule type" value="Genomic_DNA"/>
</dbReference>
<comment type="similarity">
    <text evidence="2">Belongs to the binding-protein-dependent transport system permease family. FecCD subfamily.</text>
</comment>
<dbReference type="FunFam" id="1.10.3470.10:FF:000001">
    <property type="entry name" value="Vitamin B12 ABC transporter permease BtuC"/>
    <property type="match status" value="1"/>
</dbReference>
<dbReference type="InterPro" id="IPR000522">
    <property type="entry name" value="ABC_transptr_permease_BtuC"/>
</dbReference>
<dbReference type="PANTHER" id="PTHR30472">
    <property type="entry name" value="FERRIC ENTEROBACTIN TRANSPORT SYSTEM PERMEASE PROTEIN"/>
    <property type="match status" value="1"/>
</dbReference>
<accession>A0A2S2CMT7</accession>
<evidence type="ECO:0000256" key="7">
    <source>
        <dbReference type="ARBA" id="ARBA00023136"/>
    </source>
</evidence>
<dbReference type="PANTHER" id="PTHR30472:SF25">
    <property type="entry name" value="ABC TRANSPORTER PERMEASE PROTEIN MJ0876-RELATED"/>
    <property type="match status" value="1"/>
</dbReference>
<evidence type="ECO:0000256" key="4">
    <source>
        <dbReference type="ARBA" id="ARBA00022475"/>
    </source>
</evidence>
<dbReference type="SUPFAM" id="SSF81345">
    <property type="entry name" value="ABC transporter involved in vitamin B12 uptake, BtuC"/>
    <property type="match status" value="1"/>
</dbReference>
<feature type="transmembrane region" description="Helical" evidence="8">
    <location>
        <begin position="245"/>
        <end position="262"/>
    </location>
</feature>